<keyword evidence="5" id="KW-1185">Reference proteome</keyword>
<evidence type="ECO:0000259" key="3">
    <source>
        <dbReference type="PROSITE" id="PS51178"/>
    </source>
</evidence>
<accession>A0A1G6IGG7</accession>
<keyword evidence="2" id="KW-1133">Transmembrane helix</keyword>
<evidence type="ECO:0000313" key="4">
    <source>
        <dbReference type="EMBL" id="SDC05619.1"/>
    </source>
</evidence>
<keyword evidence="2" id="KW-0472">Membrane</keyword>
<evidence type="ECO:0000256" key="2">
    <source>
        <dbReference type="SAM" id="Phobius"/>
    </source>
</evidence>
<dbReference type="EMBL" id="FMZL01000002">
    <property type="protein sequence ID" value="SDC05619.1"/>
    <property type="molecule type" value="Genomic_DNA"/>
</dbReference>
<gene>
    <name evidence="4" type="ORF">SAMN04487824_102166</name>
</gene>
<feature type="region of interest" description="Disordered" evidence="1">
    <location>
        <begin position="277"/>
        <end position="296"/>
    </location>
</feature>
<feature type="transmembrane region" description="Helical" evidence="2">
    <location>
        <begin position="118"/>
        <end position="141"/>
    </location>
</feature>
<protein>
    <submittedName>
        <fullName evidence="4">PASTA domain, binds beta-lactams</fullName>
    </submittedName>
</protein>
<feature type="compositionally biased region" description="Basic and acidic residues" evidence="1">
    <location>
        <begin position="50"/>
        <end position="86"/>
    </location>
</feature>
<proteinExistence type="predicted"/>
<feature type="region of interest" description="Disordered" evidence="1">
    <location>
        <begin position="1"/>
        <end position="91"/>
    </location>
</feature>
<reference evidence="5" key="1">
    <citation type="submission" date="2016-10" db="EMBL/GenBank/DDBJ databases">
        <authorList>
            <person name="Varghese N."/>
            <person name="Submissions S."/>
        </authorList>
    </citation>
    <scope>NUCLEOTIDE SEQUENCE [LARGE SCALE GENOMIC DNA]</scope>
    <source>
        <strain evidence="5">DSM 22619</strain>
    </source>
</reference>
<feature type="domain" description="PASTA" evidence="3">
    <location>
        <begin position="209"/>
        <end position="277"/>
    </location>
</feature>
<dbReference type="Proteomes" id="UP000198528">
    <property type="component" value="Unassembled WGS sequence"/>
</dbReference>
<dbReference type="CDD" id="cd06577">
    <property type="entry name" value="PASTA_pknB"/>
    <property type="match status" value="3"/>
</dbReference>
<dbReference type="SMART" id="SM00740">
    <property type="entry name" value="PASTA"/>
    <property type="match status" value="3"/>
</dbReference>
<dbReference type="PROSITE" id="PS51178">
    <property type="entry name" value="PASTA"/>
    <property type="match status" value="3"/>
</dbReference>
<evidence type="ECO:0000256" key="1">
    <source>
        <dbReference type="SAM" id="MobiDB-lite"/>
    </source>
</evidence>
<dbReference type="InterPro" id="IPR005543">
    <property type="entry name" value="PASTA_dom"/>
</dbReference>
<evidence type="ECO:0000313" key="5">
    <source>
        <dbReference type="Proteomes" id="UP000198528"/>
    </source>
</evidence>
<organism evidence="4 5">
    <name type="scientific">Parafannyhessea umbonata</name>
    <dbReference type="NCBI Taxonomy" id="604330"/>
    <lineage>
        <taxon>Bacteria</taxon>
        <taxon>Bacillati</taxon>
        <taxon>Actinomycetota</taxon>
        <taxon>Coriobacteriia</taxon>
        <taxon>Coriobacteriales</taxon>
        <taxon>Atopobiaceae</taxon>
        <taxon>Parafannyhessea</taxon>
    </lineage>
</organism>
<name>A0A1G6IGG7_9ACTN</name>
<dbReference type="Pfam" id="PF03793">
    <property type="entry name" value="PASTA"/>
    <property type="match status" value="3"/>
</dbReference>
<sequence length="363" mass="38227">MDRTWGDVVAADDARGDSAKPDTTADDARTPQVPEEAEPKRPKHAAPPKAEPRPEAEPEHETEPKPEAEPEHETEPKPEAERELGDTGKIYVPKTEYTAPVKATSELDAKKRSMTIRAVLLVVLAAILGSTLIVTRCFGLLSGTTVPSVVGYGEERARATLERRGLKVKVEEQETERVSDKGHVLSTEPAADESVGPGGTVTIVVGTVTQETQDAPNLVGLSKADAANAIMQTNFFVQDDVMYAYSSTVPAGTVISQAPQAGSERIRGTAIDLIVSDGPNPAGTDGDHASESGKNTVTIPDVVGMTYQNAVTLLRGMGLKSARGKDVLDYGIPAGMVSSVSPAVGDEAEVGSTVTVYVAKSDE</sequence>
<dbReference type="STRING" id="604330.SAMN04489857_0340"/>
<keyword evidence="2" id="KW-0812">Transmembrane</keyword>
<feature type="domain" description="PASTA" evidence="3">
    <location>
        <begin position="293"/>
        <end position="360"/>
    </location>
</feature>
<dbReference type="AlphaFoldDB" id="A0A1G6IGG7"/>
<dbReference type="Gene3D" id="3.30.10.20">
    <property type="match status" value="3"/>
</dbReference>
<feature type="domain" description="PASTA" evidence="3">
    <location>
        <begin position="143"/>
        <end position="207"/>
    </location>
</feature>